<feature type="binding site" evidence="14">
    <location>
        <position position="75"/>
    </location>
    <ligand>
        <name>ATP</name>
        <dbReference type="ChEBI" id="CHEBI:30616"/>
    </ligand>
</feature>
<dbReference type="InParanoid" id="A7RNH5"/>
<proteinExistence type="predicted"/>
<dbReference type="FunFam" id="1.10.510.10:FF:000708">
    <property type="entry name" value="serine/threonine-protein kinase par-1-like"/>
    <property type="match status" value="1"/>
</dbReference>
<evidence type="ECO:0000256" key="6">
    <source>
        <dbReference type="ARBA" id="ARBA00022679"/>
    </source>
</evidence>
<dbReference type="OMA" id="IIRGQVY"/>
<dbReference type="InterPro" id="IPR000719">
    <property type="entry name" value="Prot_kinase_dom"/>
</dbReference>
<evidence type="ECO:0000256" key="7">
    <source>
        <dbReference type="ARBA" id="ARBA00022741"/>
    </source>
</evidence>
<comment type="catalytic activity">
    <reaction evidence="11">
        <text>L-threonyl-[protein] + ATP = O-phospho-L-threonyl-[protein] + ADP + H(+)</text>
        <dbReference type="Rhea" id="RHEA:46608"/>
        <dbReference type="Rhea" id="RHEA-COMP:11060"/>
        <dbReference type="Rhea" id="RHEA-COMP:11605"/>
        <dbReference type="ChEBI" id="CHEBI:15378"/>
        <dbReference type="ChEBI" id="CHEBI:30013"/>
        <dbReference type="ChEBI" id="CHEBI:30616"/>
        <dbReference type="ChEBI" id="CHEBI:61977"/>
        <dbReference type="ChEBI" id="CHEBI:456216"/>
        <dbReference type="EC" id="2.7.11.1"/>
    </reaction>
</comment>
<dbReference type="SUPFAM" id="SSF56112">
    <property type="entry name" value="Protein kinase-like (PK-like)"/>
    <property type="match status" value="1"/>
</dbReference>
<keyword evidence="7" id="KW-0547">Nucleotide-binding</keyword>
<dbReference type="Proteomes" id="UP000001593">
    <property type="component" value="Unassembled WGS sequence"/>
</dbReference>
<feature type="active site" description="Proton acceptor" evidence="13">
    <location>
        <position position="114"/>
    </location>
</feature>
<accession>A7RNH5</accession>
<dbReference type="PIRSF" id="PIRSF037993">
    <property type="entry name" value="STPK_Pim-1"/>
    <property type="match status" value="1"/>
</dbReference>
<keyword evidence="6" id="KW-0808">Transferase</keyword>
<dbReference type="FunCoup" id="A7RNH5">
    <property type="interactions" value="145"/>
</dbReference>
<protein>
    <recommendedName>
        <fullName evidence="3">Serine/threonine-protein kinase 1</fullName>
        <ecNumber evidence="2">2.7.11.1</ecNumber>
    </recommendedName>
</protein>
<dbReference type="PANTHER" id="PTHR22984:SF25">
    <property type="entry name" value="PROTEIN KINASE DOMAIN-CONTAINING PROTEIN"/>
    <property type="match status" value="1"/>
</dbReference>
<dbReference type="Gene3D" id="1.10.510.10">
    <property type="entry name" value="Transferase(Phosphotransferase) domain 1"/>
    <property type="match status" value="1"/>
</dbReference>
<evidence type="ECO:0000259" key="15">
    <source>
        <dbReference type="PROSITE" id="PS50011"/>
    </source>
</evidence>
<comment type="subcellular location">
    <subcellularLocation>
        <location evidence="1">Host cytoplasm</location>
    </subcellularLocation>
</comment>
<organism evidence="16 17">
    <name type="scientific">Nematostella vectensis</name>
    <name type="common">Starlet sea anemone</name>
    <dbReference type="NCBI Taxonomy" id="45351"/>
    <lineage>
        <taxon>Eukaryota</taxon>
        <taxon>Metazoa</taxon>
        <taxon>Cnidaria</taxon>
        <taxon>Anthozoa</taxon>
        <taxon>Hexacorallia</taxon>
        <taxon>Actiniaria</taxon>
        <taxon>Edwardsiidae</taxon>
        <taxon>Nematostella</taxon>
    </lineage>
</organism>
<evidence type="ECO:0000256" key="5">
    <source>
        <dbReference type="ARBA" id="ARBA00022553"/>
    </source>
</evidence>
<keyword evidence="4" id="KW-0723">Serine/threonine-protein kinase</keyword>
<sequence>MVYAGTRVRDGKPVAIKVIPKNNVYFFEEVGGISVPMEVYLHRVLDHPNVVRLYDYFEYNQAYVLVLERPTHYRDLFDYITEKKLLSEREAKDIFKQVVHAVAYCEGKGVFHRDIKDENLLLDTKTGQVKLFDFGSGTVLENTLYTDYEGTRAYCPPEWFRFHRYHARPCTVWSLGILLFNMLSGDVPFANQIEIVRGELNFAENVSKEAQSLVRWLLAKHPSYRPTLENILKHPWLGSVKYRRSKSPQARCHTFPENYFPEPDEYPHSPTIIAFNRNRRHSST</sequence>
<evidence type="ECO:0000256" key="8">
    <source>
        <dbReference type="ARBA" id="ARBA00022777"/>
    </source>
</evidence>
<dbReference type="InterPro" id="IPR017348">
    <property type="entry name" value="PIM1/2/3"/>
</dbReference>
<gene>
    <name evidence="16" type="ORF">NEMVEDRAFT_v1g180174</name>
</gene>
<evidence type="ECO:0000256" key="9">
    <source>
        <dbReference type="ARBA" id="ARBA00022840"/>
    </source>
</evidence>
<dbReference type="GO" id="GO:0004674">
    <property type="term" value="F:protein serine/threonine kinase activity"/>
    <property type="evidence" value="ECO:0000318"/>
    <property type="project" value="GO_Central"/>
</dbReference>
<dbReference type="PROSITE" id="PS50011">
    <property type="entry name" value="PROTEIN_KINASE_DOM"/>
    <property type="match status" value="1"/>
</dbReference>
<evidence type="ECO:0000256" key="11">
    <source>
        <dbReference type="ARBA" id="ARBA00047899"/>
    </source>
</evidence>
<keyword evidence="10" id="KW-1035">Host cytoplasm</keyword>
<evidence type="ECO:0000313" key="16">
    <source>
        <dbReference type="EMBL" id="EDO46861.1"/>
    </source>
</evidence>
<name>A7RNH5_NEMVE</name>
<dbReference type="GO" id="GO:0005524">
    <property type="term" value="F:ATP binding"/>
    <property type="evidence" value="ECO:0007669"/>
    <property type="project" value="UniProtKB-KW"/>
</dbReference>
<dbReference type="GO" id="GO:0030430">
    <property type="term" value="C:host cell cytoplasm"/>
    <property type="evidence" value="ECO:0007669"/>
    <property type="project" value="UniProtKB-SubCell"/>
</dbReference>
<dbReference type="Pfam" id="PF00069">
    <property type="entry name" value="Pkinase"/>
    <property type="match status" value="1"/>
</dbReference>
<evidence type="ECO:0000256" key="2">
    <source>
        <dbReference type="ARBA" id="ARBA00012513"/>
    </source>
</evidence>
<dbReference type="GO" id="GO:0007346">
    <property type="term" value="P:regulation of mitotic cell cycle"/>
    <property type="evidence" value="ECO:0000318"/>
    <property type="project" value="GO_Central"/>
</dbReference>
<evidence type="ECO:0000313" key="17">
    <source>
        <dbReference type="Proteomes" id="UP000001593"/>
    </source>
</evidence>
<evidence type="ECO:0000256" key="12">
    <source>
        <dbReference type="ARBA" id="ARBA00048679"/>
    </source>
</evidence>
<dbReference type="PhylomeDB" id="A7RNH5"/>
<evidence type="ECO:0000256" key="1">
    <source>
        <dbReference type="ARBA" id="ARBA00004192"/>
    </source>
</evidence>
<dbReference type="STRING" id="45351.A7RNH5"/>
<keyword evidence="8" id="KW-0418">Kinase</keyword>
<evidence type="ECO:0000256" key="14">
    <source>
        <dbReference type="PIRSR" id="PIRSR037993-2"/>
    </source>
</evidence>
<dbReference type="InterPro" id="IPR051138">
    <property type="entry name" value="PIM_Ser/Thr_kinase"/>
</dbReference>
<comment type="catalytic activity">
    <reaction evidence="12">
        <text>L-seryl-[protein] + ATP = O-phospho-L-seryl-[protein] + ADP + H(+)</text>
        <dbReference type="Rhea" id="RHEA:17989"/>
        <dbReference type="Rhea" id="RHEA-COMP:9863"/>
        <dbReference type="Rhea" id="RHEA-COMP:11604"/>
        <dbReference type="ChEBI" id="CHEBI:15378"/>
        <dbReference type="ChEBI" id="CHEBI:29999"/>
        <dbReference type="ChEBI" id="CHEBI:30616"/>
        <dbReference type="ChEBI" id="CHEBI:83421"/>
        <dbReference type="ChEBI" id="CHEBI:456216"/>
        <dbReference type="EC" id="2.7.11.1"/>
    </reaction>
</comment>
<dbReference type="PANTHER" id="PTHR22984">
    <property type="entry name" value="SERINE/THREONINE-PROTEIN KINASE PIM"/>
    <property type="match status" value="1"/>
</dbReference>
<dbReference type="InterPro" id="IPR011009">
    <property type="entry name" value="Kinase-like_dom_sf"/>
</dbReference>
<dbReference type="EMBL" id="DS469523">
    <property type="protein sequence ID" value="EDO46861.1"/>
    <property type="molecule type" value="Genomic_DNA"/>
</dbReference>
<reference evidence="16 17" key="1">
    <citation type="journal article" date="2007" name="Science">
        <title>Sea anemone genome reveals ancestral eumetazoan gene repertoire and genomic organization.</title>
        <authorList>
            <person name="Putnam N.H."/>
            <person name="Srivastava M."/>
            <person name="Hellsten U."/>
            <person name="Dirks B."/>
            <person name="Chapman J."/>
            <person name="Salamov A."/>
            <person name="Terry A."/>
            <person name="Shapiro H."/>
            <person name="Lindquist E."/>
            <person name="Kapitonov V.V."/>
            <person name="Jurka J."/>
            <person name="Genikhovich G."/>
            <person name="Grigoriev I.V."/>
            <person name="Lucas S.M."/>
            <person name="Steele R.E."/>
            <person name="Finnerty J.R."/>
            <person name="Technau U."/>
            <person name="Martindale M.Q."/>
            <person name="Rokhsar D.S."/>
        </authorList>
    </citation>
    <scope>NUCLEOTIDE SEQUENCE [LARGE SCALE GENOMIC DNA]</scope>
    <source>
        <strain evidence="17">CH2 X CH6</strain>
    </source>
</reference>
<dbReference type="Gene3D" id="3.30.200.20">
    <property type="entry name" value="Phosphorylase Kinase, domain 1"/>
    <property type="match status" value="1"/>
</dbReference>
<keyword evidence="17" id="KW-1185">Reference proteome</keyword>
<evidence type="ECO:0000256" key="3">
    <source>
        <dbReference type="ARBA" id="ARBA00016885"/>
    </source>
</evidence>
<evidence type="ECO:0000256" key="13">
    <source>
        <dbReference type="PIRSR" id="PIRSR037993-1"/>
    </source>
</evidence>
<feature type="binding site" evidence="14">
    <location>
        <position position="68"/>
    </location>
    <ligand>
        <name>ATP</name>
        <dbReference type="ChEBI" id="CHEBI:30616"/>
    </ligand>
</feature>
<keyword evidence="5" id="KW-0597">Phosphoprotein</keyword>
<keyword evidence="9 14" id="KW-0067">ATP-binding</keyword>
<feature type="domain" description="Protein kinase" evidence="15">
    <location>
        <begin position="1"/>
        <end position="237"/>
    </location>
</feature>
<dbReference type="HOGENOM" id="CLU_000288_63_0_1"/>
<dbReference type="GO" id="GO:0043066">
    <property type="term" value="P:negative regulation of apoptotic process"/>
    <property type="evidence" value="ECO:0000318"/>
    <property type="project" value="GO_Central"/>
</dbReference>
<dbReference type="InterPro" id="IPR008271">
    <property type="entry name" value="Ser/Thr_kinase_AS"/>
</dbReference>
<evidence type="ECO:0000256" key="4">
    <source>
        <dbReference type="ARBA" id="ARBA00022527"/>
    </source>
</evidence>
<feature type="binding site" evidence="14">
    <location>
        <position position="17"/>
    </location>
    <ligand>
        <name>ATP</name>
        <dbReference type="ChEBI" id="CHEBI:30616"/>
    </ligand>
</feature>
<dbReference type="AlphaFoldDB" id="A7RNH5"/>
<dbReference type="eggNOG" id="KOG0583">
    <property type="taxonomic scope" value="Eukaryota"/>
</dbReference>
<dbReference type="EC" id="2.7.11.1" evidence="2"/>
<dbReference type="PROSITE" id="PS00108">
    <property type="entry name" value="PROTEIN_KINASE_ST"/>
    <property type="match status" value="1"/>
</dbReference>
<dbReference type="GO" id="GO:0005737">
    <property type="term" value="C:cytoplasm"/>
    <property type="evidence" value="ECO:0000318"/>
    <property type="project" value="GO_Central"/>
</dbReference>
<dbReference type="SMART" id="SM00220">
    <property type="entry name" value="S_TKc"/>
    <property type="match status" value="1"/>
</dbReference>
<evidence type="ECO:0000256" key="10">
    <source>
        <dbReference type="ARBA" id="ARBA00023200"/>
    </source>
</evidence>